<protein>
    <submittedName>
        <fullName evidence="2">Uncharacterized protein</fullName>
    </submittedName>
</protein>
<evidence type="ECO:0000313" key="2">
    <source>
        <dbReference type="EMBL" id="AKU94232.1"/>
    </source>
</evidence>
<name>A0A0K1PL45_9BACT</name>
<keyword evidence="3" id="KW-1185">Reference proteome</keyword>
<dbReference type="NCBIfam" id="NF047767">
    <property type="entry name" value="LBF_2804_fam"/>
    <property type="match status" value="1"/>
</dbReference>
<organism evidence="2 3">
    <name type="scientific">Labilithrix luteola</name>
    <dbReference type="NCBI Taxonomy" id="1391654"/>
    <lineage>
        <taxon>Bacteria</taxon>
        <taxon>Pseudomonadati</taxon>
        <taxon>Myxococcota</taxon>
        <taxon>Polyangia</taxon>
        <taxon>Polyangiales</taxon>
        <taxon>Labilitrichaceae</taxon>
        <taxon>Labilithrix</taxon>
    </lineage>
</organism>
<dbReference type="SUPFAM" id="SSF158682">
    <property type="entry name" value="TerB-like"/>
    <property type="match status" value="1"/>
</dbReference>
<feature type="transmembrane region" description="Helical" evidence="1">
    <location>
        <begin position="206"/>
        <end position="228"/>
    </location>
</feature>
<proteinExistence type="predicted"/>
<evidence type="ECO:0000256" key="1">
    <source>
        <dbReference type="SAM" id="Phobius"/>
    </source>
</evidence>
<sequence length="403" mass="43906">MRVVNQPPLLVRVGVGYFRRLSRQHGKVDVGDGVHFLNPKERAALKRTVRQAVTRAAIAGALSTVVAATTEVLAQPILGHHPSHAPLSATVRFWAVTGSVTVVASILEILYLYWDGLRAVHRLSREAGLDLFPHEADEAALASAMARAALELPNPTGQLFGVNPFREASRLRLVAASFVYKAKVSVSNFAIKALVRRALGRAVVRAWLPFVAVPITAAWNAWVCWVIMREARVRAMGPSAAREMIDRIFDGAPPLPGESPRPTTLGPRALATTMRAVASSIVRTEDMHPNLVAMLEEVVERSGVVSRREPKARIAEIDDAGAVDDPKAFLMQLAMLDEAERGTVLKVLSVAAVIDGRITRAEANLLREARRTCGRSTSLDAVERLRRAFLAGDAIDWDLIETL</sequence>
<keyword evidence="1" id="KW-0812">Transmembrane</keyword>
<keyword evidence="1" id="KW-0472">Membrane</keyword>
<dbReference type="STRING" id="1391654.AKJ09_00896"/>
<evidence type="ECO:0000313" key="3">
    <source>
        <dbReference type="Proteomes" id="UP000064967"/>
    </source>
</evidence>
<dbReference type="KEGG" id="llu:AKJ09_00896"/>
<dbReference type="Proteomes" id="UP000064967">
    <property type="component" value="Chromosome"/>
</dbReference>
<accession>A0A0K1PL45</accession>
<dbReference type="InterPro" id="IPR029024">
    <property type="entry name" value="TerB-like"/>
</dbReference>
<gene>
    <name evidence="2" type="ORF">AKJ09_00896</name>
</gene>
<feature type="transmembrane region" description="Helical" evidence="1">
    <location>
        <begin position="52"/>
        <end position="73"/>
    </location>
</feature>
<dbReference type="EMBL" id="CP012333">
    <property type="protein sequence ID" value="AKU94232.1"/>
    <property type="molecule type" value="Genomic_DNA"/>
</dbReference>
<reference evidence="2 3" key="1">
    <citation type="submission" date="2015-08" db="EMBL/GenBank/DDBJ databases">
        <authorList>
            <person name="Babu N.S."/>
            <person name="Beckwith C.J."/>
            <person name="Beseler K.G."/>
            <person name="Brison A."/>
            <person name="Carone J.V."/>
            <person name="Caskin T.P."/>
            <person name="Diamond M."/>
            <person name="Durham M.E."/>
            <person name="Foxe J.M."/>
            <person name="Go M."/>
            <person name="Henderson B.A."/>
            <person name="Jones I.B."/>
            <person name="McGettigan J.A."/>
            <person name="Micheletti S.J."/>
            <person name="Nasrallah M.E."/>
            <person name="Ortiz D."/>
            <person name="Piller C.R."/>
            <person name="Privatt S.R."/>
            <person name="Schneider S.L."/>
            <person name="Sharp S."/>
            <person name="Smith T.C."/>
            <person name="Stanton J.D."/>
            <person name="Ullery H.E."/>
            <person name="Wilson R.J."/>
            <person name="Serrano M.G."/>
            <person name="Buck G."/>
            <person name="Lee V."/>
            <person name="Wang Y."/>
            <person name="Carvalho R."/>
            <person name="Voegtly L."/>
            <person name="Shi R."/>
            <person name="Duckworth R."/>
            <person name="Johnson A."/>
            <person name="Loviza R."/>
            <person name="Walstead R."/>
            <person name="Shah Z."/>
            <person name="Kiflezghi M."/>
            <person name="Wade K."/>
            <person name="Ball S.L."/>
            <person name="Bradley K.W."/>
            <person name="Asai D.J."/>
            <person name="Bowman C.A."/>
            <person name="Russell D.A."/>
            <person name="Pope W.H."/>
            <person name="Jacobs-Sera D."/>
            <person name="Hendrix R.W."/>
            <person name="Hatfull G.F."/>
        </authorList>
    </citation>
    <scope>NUCLEOTIDE SEQUENCE [LARGE SCALE GENOMIC DNA]</scope>
    <source>
        <strain evidence="2 3">DSM 27648</strain>
    </source>
</reference>
<dbReference type="AlphaFoldDB" id="A0A0K1PL45"/>
<feature type="transmembrane region" description="Helical" evidence="1">
    <location>
        <begin position="93"/>
        <end position="114"/>
    </location>
</feature>
<keyword evidence="1" id="KW-1133">Transmembrane helix</keyword>